<dbReference type="Gene3D" id="2.60.40.1180">
    <property type="entry name" value="Golgi alpha-mannosidase II"/>
    <property type="match status" value="1"/>
</dbReference>
<evidence type="ECO:0000259" key="7">
    <source>
        <dbReference type="Pfam" id="PF17189"/>
    </source>
</evidence>
<dbReference type="InterPro" id="IPR017853">
    <property type="entry name" value="GH"/>
</dbReference>
<feature type="domain" description="Glycosyl hydrolase family 30 beta sandwich" evidence="7">
    <location>
        <begin position="413"/>
        <end position="480"/>
    </location>
</feature>
<keyword evidence="3 4" id="KW-0378">Hydrolase</keyword>
<reference evidence="9" key="1">
    <citation type="journal article" date="2019" name="Int. J. Syst. Evol. Microbiol.">
        <title>The Global Catalogue of Microorganisms (GCM) 10K type strain sequencing project: providing services to taxonomists for standard genome sequencing and annotation.</title>
        <authorList>
            <consortium name="The Broad Institute Genomics Platform"/>
            <consortium name="The Broad Institute Genome Sequencing Center for Infectious Disease"/>
            <person name="Wu L."/>
            <person name="Ma J."/>
        </authorList>
    </citation>
    <scope>NUCLEOTIDE SEQUENCE [LARGE SCALE GENOMIC DNA]</scope>
    <source>
        <strain evidence="9">CCUG 71848</strain>
    </source>
</reference>
<keyword evidence="4" id="KW-0326">Glycosidase</keyword>
<gene>
    <name evidence="8" type="ORF">ACFQ22_08760</name>
</gene>
<evidence type="ECO:0000259" key="6">
    <source>
        <dbReference type="Pfam" id="PF02055"/>
    </source>
</evidence>
<evidence type="ECO:0000256" key="4">
    <source>
        <dbReference type="RuleBase" id="RU361188"/>
    </source>
</evidence>
<dbReference type="PRINTS" id="PR00843">
    <property type="entry name" value="GLHYDRLASE30"/>
</dbReference>
<dbReference type="PANTHER" id="PTHR11069">
    <property type="entry name" value="GLUCOSYLCERAMIDASE"/>
    <property type="match status" value="1"/>
</dbReference>
<evidence type="ECO:0000256" key="5">
    <source>
        <dbReference type="SAM" id="MobiDB-lite"/>
    </source>
</evidence>
<dbReference type="InterPro" id="IPR033453">
    <property type="entry name" value="Glyco_hydro_30_TIM-barrel"/>
</dbReference>
<dbReference type="SUPFAM" id="SSF51445">
    <property type="entry name" value="(Trans)glycosidases"/>
    <property type="match status" value="1"/>
</dbReference>
<dbReference type="InterPro" id="IPR033452">
    <property type="entry name" value="GH30_C"/>
</dbReference>
<proteinExistence type="inferred from homology"/>
<protein>
    <submittedName>
        <fullName evidence="8">Glycoside hydrolase family 30 beta sandwich domain-containing protein</fullName>
    </submittedName>
</protein>
<comment type="similarity">
    <text evidence="1 4">Belongs to the glycosyl hydrolase 30 family.</text>
</comment>
<dbReference type="Gene3D" id="3.20.20.80">
    <property type="entry name" value="Glycosidases"/>
    <property type="match status" value="1"/>
</dbReference>
<evidence type="ECO:0000256" key="1">
    <source>
        <dbReference type="ARBA" id="ARBA00005382"/>
    </source>
</evidence>
<evidence type="ECO:0000256" key="2">
    <source>
        <dbReference type="ARBA" id="ARBA00022729"/>
    </source>
</evidence>
<sequence>MSNSEFSLKFPNEFWTATSGDLSQKRDHIATPSVTSSVNYATKVVIDPAEKHQDWLGVGTAITDSAASLIWDVMNVKQRDHLLHELFDPMQGGCSTVRVPLGSCDFQSQAYYTYDDVPSGEHDAELQKFSIGEGEPGTKDATKDLKHIVPILQEILKINPAVKVIASPWSAPAWMKNTGHLTYGGHLRFGEFTGNGYEDKDRIEYVYAQYFVQYIKEYQKLGIPIYGVTIQNEPSNAAHWPAMIWTPSQLADFGYHFLRPALDHSFPDTKMYFLDDSPHALTKPITEEVPQEQAMVFDGLALHTYMEPYDNLYHASRAFSNWSMIMTERRCMMRETPEDASHIMFGVIGNWLVHNGLSMITLWNLALDERGLPNAADSTGRRGVVTIDHTTGKVQRNLEYYMLRNFGQDVPVGSKVIGSTNYTTDGYTGSIGSVAFLAPDGSVSAHLYNPTGEEIETAVTINGCGNQWQKVTVPAWGTVTMHKSRVSINESKVPEDNSFKLNPTPDYRTDVAPGEEQ</sequence>
<name>A0ABW3PIE6_9LACO</name>
<keyword evidence="2" id="KW-0732">Signal</keyword>
<accession>A0ABW3PIE6</accession>
<evidence type="ECO:0000256" key="3">
    <source>
        <dbReference type="ARBA" id="ARBA00022801"/>
    </source>
</evidence>
<dbReference type="Proteomes" id="UP001597156">
    <property type="component" value="Unassembled WGS sequence"/>
</dbReference>
<dbReference type="Pfam" id="PF17189">
    <property type="entry name" value="Glyco_hydro_30C"/>
    <property type="match status" value="1"/>
</dbReference>
<dbReference type="PANTHER" id="PTHR11069:SF23">
    <property type="entry name" value="LYSOSOMAL ACID GLUCOSYLCERAMIDASE"/>
    <property type="match status" value="1"/>
</dbReference>
<dbReference type="Pfam" id="PF02055">
    <property type="entry name" value="Glyco_hydro_30"/>
    <property type="match status" value="1"/>
</dbReference>
<feature type="region of interest" description="Disordered" evidence="5">
    <location>
        <begin position="487"/>
        <end position="517"/>
    </location>
</feature>
<dbReference type="InterPro" id="IPR013780">
    <property type="entry name" value="Glyco_hydro_b"/>
</dbReference>
<dbReference type="GO" id="GO:0016787">
    <property type="term" value="F:hydrolase activity"/>
    <property type="evidence" value="ECO:0007669"/>
    <property type="project" value="UniProtKB-KW"/>
</dbReference>
<comment type="caution">
    <text evidence="8">The sequence shown here is derived from an EMBL/GenBank/DDBJ whole genome shotgun (WGS) entry which is preliminary data.</text>
</comment>
<organism evidence="8 9">
    <name type="scientific">Lentilactobacillus raoultii</name>
    <dbReference type="NCBI Taxonomy" id="1987503"/>
    <lineage>
        <taxon>Bacteria</taxon>
        <taxon>Bacillati</taxon>
        <taxon>Bacillota</taxon>
        <taxon>Bacilli</taxon>
        <taxon>Lactobacillales</taxon>
        <taxon>Lactobacillaceae</taxon>
        <taxon>Lentilactobacillus</taxon>
    </lineage>
</organism>
<dbReference type="InterPro" id="IPR001139">
    <property type="entry name" value="Glyco_hydro_30"/>
</dbReference>
<feature type="domain" description="Glycosyl hydrolase family 30 TIM-barrel" evidence="6">
    <location>
        <begin position="57"/>
        <end position="375"/>
    </location>
</feature>
<evidence type="ECO:0000313" key="9">
    <source>
        <dbReference type="Proteomes" id="UP001597156"/>
    </source>
</evidence>
<dbReference type="EMBL" id="JBHTLH010000028">
    <property type="protein sequence ID" value="MFD1125442.1"/>
    <property type="molecule type" value="Genomic_DNA"/>
</dbReference>
<dbReference type="RefSeq" id="WP_121978994.1">
    <property type="nucleotide sequence ID" value="NZ_JBHTLH010000028.1"/>
</dbReference>
<keyword evidence="9" id="KW-1185">Reference proteome</keyword>
<evidence type="ECO:0000313" key="8">
    <source>
        <dbReference type="EMBL" id="MFD1125442.1"/>
    </source>
</evidence>